<dbReference type="InterPro" id="IPR042216">
    <property type="entry name" value="MitoNEET_CISD"/>
</dbReference>
<dbReference type="GO" id="GO:0005739">
    <property type="term" value="C:mitochondrion"/>
    <property type="evidence" value="ECO:0007669"/>
    <property type="project" value="TreeGrafter"/>
</dbReference>
<feature type="domain" description="Iron-binding zinc finger CDGSH type" evidence="5">
    <location>
        <begin position="9"/>
        <end position="46"/>
    </location>
</feature>
<dbReference type="InterPro" id="IPR052950">
    <property type="entry name" value="CISD"/>
</dbReference>
<dbReference type="SMART" id="SM00704">
    <property type="entry name" value="ZnF_CDGSH"/>
    <property type="match status" value="2"/>
</dbReference>
<proteinExistence type="predicted"/>
<evidence type="ECO:0000259" key="5">
    <source>
        <dbReference type="SMART" id="SM00704"/>
    </source>
</evidence>
<protein>
    <recommendedName>
        <fullName evidence="5">Iron-binding zinc finger CDGSH type domain-containing protein</fullName>
    </recommendedName>
</protein>
<keyword evidence="4" id="KW-0411">Iron-sulfur</keyword>
<dbReference type="GO" id="GO:0046872">
    <property type="term" value="F:metal ion binding"/>
    <property type="evidence" value="ECO:0007669"/>
    <property type="project" value="UniProtKB-KW"/>
</dbReference>
<gene>
    <name evidence="6" type="ORF">METZ01_LOCUS318357</name>
</gene>
<evidence type="ECO:0000256" key="4">
    <source>
        <dbReference type="ARBA" id="ARBA00023014"/>
    </source>
</evidence>
<keyword evidence="3" id="KW-0408">Iron</keyword>
<sequence>MTDPVIAQTSPYEVLLKAGQDYAWCSCGLSAKQPFCDGTHKETENLKPIVFTAENDETVYLCGCKQTKNSPRCDGTHSTL</sequence>
<dbReference type="Pfam" id="PF09360">
    <property type="entry name" value="zf-CDGSH"/>
    <property type="match status" value="2"/>
</dbReference>
<evidence type="ECO:0000256" key="1">
    <source>
        <dbReference type="ARBA" id="ARBA00022714"/>
    </source>
</evidence>
<accession>A0A382NWH3</accession>
<dbReference type="InterPro" id="IPR018967">
    <property type="entry name" value="FeS-contain_CDGSH-typ"/>
</dbReference>
<feature type="domain" description="Iron-binding zinc finger CDGSH type" evidence="5">
    <location>
        <begin position="48"/>
        <end position="80"/>
    </location>
</feature>
<dbReference type="GO" id="GO:0051537">
    <property type="term" value="F:2 iron, 2 sulfur cluster binding"/>
    <property type="evidence" value="ECO:0007669"/>
    <property type="project" value="UniProtKB-KW"/>
</dbReference>
<dbReference type="AlphaFoldDB" id="A0A382NWH3"/>
<evidence type="ECO:0000256" key="3">
    <source>
        <dbReference type="ARBA" id="ARBA00023004"/>
    </source>
</evidence>
<name>A0A382NWH3_9ZZZZ</name>
<evidence type="ECO:0000313" key="6">
    <source>
        <dbReference type="EMBL" id="SVC65503.1"/>
    </source>
</evidence>
<dbReference type="PANTHER" id="PTHR46491">
    <property type="entry name" value="CDGSH IRON SULFUR DOMAIN PROTEIN HOMOLOG"/>
    <property type="match status" value="1"/>
</dbReference>
<keyword evidence="1" id="KW-0001">2Fe-2S</keyword>
<organism evidence="6">
    <name type="scientific">marine metagenome</name>
    <dbReference type="NCBI Taxonomy" id="408172"/>
    <lineage>
        <taxon>unclassified sequences</taxon>
        <taxon>metagenomes</taxon>
        <taxon>ecological metagenomes</taxon>
    </lineage>
</organism>
<evidence type="ECO:0000256" key="2">
    <source>
        <dbReference type="ARBA" id="ARBA00022723"/>
    </source>
</evidence>
<reference evidence="6" key="1">
    <citation type="submission" date="2018-05" db="EMBL/GenBank/DDBJ databases">
        <authorList>
            <person name="Lanie J.A."/>
            <person name="Ng W.-L."/>
            <person name="Kazmierczak K.M."/>
            <person name="Andrzejewski T.M."/>
            <person name="Davidsen T.M."/>
            <person name="Wayne K.J."/>
            <person name="Tettelin H."/>
            <person name="Glass J.I."/>
            <person name="Rusch D."/>
            <person name="Podicherti R."/>
            <person name="Tsui H.-C.T."/>
            <person name="Winkler M.E."/>
        </authorList>
    </citation>
    <scope>NUCLEOTIDE SEQUENCE</scope>
</reference>
<dbReference type="PANTHER" id="PTHR46491:SF3">
    <property type="entry name" value="CDGSH IRON-SULFUR DOMAIN-CONTAINING PROTEIN 3, MITOCHONDRIAL"/>
    <property type="match status" value="1"/>
</dbReference>
<dbReference type="EMBL" id="UINC01103259">
    <property type="protein sequence ID" value="SVC65503.1"/>
    <property type="molecule type" value="Genomic_DNA"/>
</dbReference>
<keyword evidence="2" id="KW-0479">Metal-binding</keyword>
<dbReference type="Gene3D" id="3.40.5.90">
    <property type="entry name" value="CDGSH iron-sulfur domain, mitoNEET-type"/>
    <property type="match status" value="2"/>
</dbReference>